<comment type="caution">
    <text evidence="2">The sequence shown here is derived from an EMBL/GenBank/DDBJ whole genome shotgun (WGS) entry which is preliminary data.</text>
</comment>
<name>A0A6A0B2L0_9ACTN</name>
<keyword evidence="3" id="KW-1185">Reference proteome</keyword>
<proteinExistence type="predicted"/>
<evidence type="ECO:0000313" key="2">
    <source>
        <dbReference type="EMBL" id="GFH38945.1"/>
    </source>
</evidence>
<sequence length="107" mass="11063">MLCHCSRASSPYPDVCPCPKVGNLIGARQLAYAPGNPLSPHTRSPHGRIPGSGRGRLGVRRQGPLRTGSPLCAAPHRGHPGSPAPRSGDRGAPVRGPPTEAGCHLRA</sequence>
<protein>
    <submittedName>
        <fullName evidence="2">Uncharacterized protein</fullName>
    </submittedName>
</protein>
<evidence type="ECO:0000313" key="3">
    <source>
        <dbReference type="Proteomes" id="UP000484988"/>
    </source>
</evidence>
<feature type="region of interest" description="Disordered" evidence="1">
    <location>
        <begin position="32"/>
        <end position="107"/>
    </location>
</feature>
<dbReference type="EMBL" id="BLLG01000021">
    <property type="protein sequence ID" value="GFH38945.1"/>
    <property type="molecule type" value="Genomic_DNA"/>
</dbReference>
<gene>
    <name evidence="2" type="ORF">SCWH03_52080</name>
</gene>
<accession>A0A6A0B2L0</accession>
<dbReference type="Proteomes" id="UP000484988">
    <property type="component" value="Unassembled WGS sequence"/>
</dbReference>
<organism evidence="2 3">
    <name type="scientific">Streptomyces pacificus</name>
    <dbReference type="NCBI Taxonomy" id="2705029"/>
    <lineage>
        <taxon>Bacteria</taxon>
        <taxon>Bacillati</taxon>
        <taxon>Actinomycetota</taxon>
        <taxon>Actinomycetes</taxon>
        <taxon>Kitasatosporales</taxon>
        <taxon>Streptomycetaceae</taxon>
        <taxon>Streptomyces</taxon>
    </lineage>
</organism>
<evidence type="ECO:0000256" key="1">
    <source>
        <dbReference type="SAM" id="MobiDB-lite"/>
    </source>
</evidence>
<dbReference type="AlphaFoldDB" id="A0A6A0B2L0"/>
<reference evidence="2 3" key="1">
    <citation type="submission" date="2020-02" db="EMBL/GenBank/DDBJ databases">
        <title>Whole Genome Shotgun Sequence of Streptomyces sp. strain CWH03.</title>
        <authorList>
            <person name="Dohra H."/>
            <person name="Kodani S."/>
            <person name="Yamamura H."/>
        </authorList>
    </citation>
    <scope>NUCLEOTIDE SEQUENCE [LARGE SCALE GENOMIC DNA]</scope>
    <source>
        <strain evidence="2 3">CWH03</strain>
    </source>
</reference>